<dbReference type="Proteomes" id="UP000248423">
    <property type="component" value="Unassembled WGS sequence"/>
</dbReference>
<keyword evidence="2" id="KW-0479">Metal-binding</keyword>
<evidence type="ECO:0008006" key="9">
    <source>
        <dbReference type="Google" id="ProtNLM"/>
    </source>
</evidence>
<feature type="chain" id="PRO_5016412055" description="Transcription factor domain-containing protein" evidence="6">
    <location>
        <begin position="18"/>
        <end position="548"/>
    </location>
</feature>
<evidence type="ECO:0000256" key="3">
    <source>
        <dbReference type="ARBA" id="ARBA00023125"/>
    </source>
</evidence>
<gene>
    <name evidence="7" type="ORF">BO78DRAFT_429430</name>
</gene>
<dbReference type="VEuPathDB" id="FungiDB:BO78DRAFT_429430"/>
<keyword evidence="6" id="KW-0732">Signal</keyword>
<sequence>MHFMKFVVLASLGMATAMPLLEIRKSTDDVSLREIIERQSTDDVPPKDKIKRQSTDDVPPKDKIKRQSTDDVPPKDKIKRQSTDDKSDHVCKYTISRTRVAAKSVVTEEVASLTVDDLLPFPWVDESPISAISYDACNELPLDRQLCYEPRQPDLDLIHDLTPPPSLQMNTLEDSSPESHGYGKSEDLHIPTHRRSHGDTPFRHDNDVESRTTQHIVKGQPFYTNASGFSLSHGMLLSYTRFLDSHSRHTATDCLEKLATGDGSIVRSWRLDLVHAAKKQEDVQPTLLSFRRLFDTCYKEYFRQVAPKLELFDEILRDVIESPVWEDKSPQICLIFATVALGIALAEESERVDPEKAKLSKEDAFAIALSQAQMFYLQEPSIEILFALLTMTLFAWHTHDSIVSRLLSESMRVAKSLGITAGTWKPPRLPVKPEQVENALWLIYSMEKPLSTFQRYGSIIDDRFFYIDMSPNDVRSPETSCLFSQFQYAQLCSQMCGDLFSKQGQCLPSDKLLEKLKIYHTLLERWIEEATTIYQQSPSPISPHQPSK</sequence>
<evidence type="ECO:0000256" key="1">
    <source>
        <dbReference type="ARBA" id="ARBA00004123"/>
    </source>
</evidence>
<dbReference type="PANTHER" id="PTHR46910:SF3">
    <property type="entry name" value="HALOTOLERANCE PROTEIN 9-RELATED"/>
    <property type="match status" value="1"/>
</dbReference>
<feature type="signal peptide" evidence="6">
    <location>
        <begin position="1"/>
        <end position="17"/>
    </location>
</feature>
<keyword evidence="8" id="KW-1185">Reference proteome</keyword>
<dbReference type="PANTHER" id="PTHR46910">
    <property type="entry name" value="TRANSCRIPTION FACTOR PDR1"/>
    <property type="match status" value="1"/>
</dbReference>
<dbReference type="InterPro" id="IPR050987">
    <property type="entry name" value="AtrR-like"/>
</dbReference>
<evidence type="ECO:0000256" key="2">
    <source>
        <dbReference type="ARBA" id="ARBA00022723"/>
    </source>
</evidence>
<name>A0A319E9H4_ASPSB</name>
<evidence type="ECO:0000256" key="5">
    <source>
        <dbReference type="SAM" id="MobiDB-lite"/>
    </source>
</evidence>
<evidence type="ECO:0000256" key="4">
    <source>
        <dbReference type="ARBA" id="ARBA00023242"/>
    </source>
</evidence>
<evidence type="ECO:0000313" key="8">
    <source>
        <dbReference type="Proteomes" id="UP000248423"/>
    </source>
</evidence>
<reference evidence="7 8" key="1">
    <citation type="submission" date="2018-02" db="EMBL/GenBank/DDBJ databases">
        <title>The genomes of Aspergillus section Nigri reveals drivers in fungal speciation.</title>
        <authorList>
            <consortium name="DOE Joint Genome Institute"/>
            <person name="Vesth T.C."/>
            <person name="Nybo J."/>
            <person name="Theobald S."/>
            <person name="Brandl J."/>
            <person name="Frisvad J.C."/>
            <person name="Nielsen K.F."/>
            <person name="Lyhne E.K."/>
            <person name="Kogle M.E."/>
            <person name="Kuo A."/>
            <person name="Riley R."/>
            <person name="Clum A."/>
            <person name="Nolan M."/>
            <person name="Lipzen A."/>
            <person name="Salamov A."/>
            <person name="Henrissat B."/>
            <person name="Wiebenga A."/>
            <person name="De vries R.P."/>
            <person name="Grigoriev I.V."/>
            <person name="Mortensen U.H."/>
            <person name="Andersen M.R."/>
            <person name="Baker S.E."/>
        </authorList>
    </citation>
    <scope>NUCLEOTIDE SEQUENCE [LARGE SCALE GENOMIC DNA]</scope>
    <source>
        <strain evidence="7 8">CBS 121057</strain>
    </source>
</reference>
<dbReference type="CDD" id="cd12148">
    <property type="entry name" value="fungal_TF_MHR"/>
    <property type="match status" value="1"/>
</dbReference>
<feature type="compositionally biased region" description="Basic and acidic residues" evidence="5">
    <location>
        <begin position="181"/>
        <end position="190"/>
    </location>
</feature>
<evidence type="ECO:0000313" key="7">
    <source>
        <dbReference type="EMBL" id="PYI06676.1"/>
    </source>
</evidence>
<dbReference type="GO" id="GO:0046872">
    <property type="term" value="F:metal ion binding"/>
    <property type="evidence" value="ECO:0007669"/>
    <property type="project" value="UniProtKB-KW"/>
</dbReference>
<feature type="region of interest" description="Disordered" evidence="5">
    <location>
        <begin position="169"/>
        <end position="205"/>
    </location>
</feature>
<evidence type="ECO:0000256" key="6">
    <source>
        <dbReference type="SAM" id="SignalP"/>
    </source>
</evidence>
<dbReference type="GO" id="GO:0003677">
    <property type="term" value="F:DNA binding"/>
    <property type="evidence" value="ECO:0007669"/>
    <property type="project" value="UniProtKB-KW"/>
</dbReference>
<dbReference type="EMBL" id="KZ826347">
    <property type="protein sequence ID" value="PYI06676.1"/>
    <property type="molecule type" value="Genomic_DNA"/>
</dbReference>
<organism evidence="7 8">
    <name type="scientific">Aspergillus sclerotiicarbonarius (strain CBS 121057 / IBT 28362)</name>
    <dbReference type="NCBI Taxonomy" id="1448318"/>
    <lineage>
        <taxon>Eukaryota</taxon>
        <taxon>Fungi</taxon>
        <taxon>Dikarya</taxon>
        <taxon>Ascomycota</taxon>
        <taxon>Pezizomycotina</taxon>
        <taxon>Eurotiomycetes</taxon>
        <taxon>Eurotiomycetidae</taxon>
        <taxon>Eurotiales</taxon>
        <taxon>Aspergillaceae</taxon>
        <taxon>Aspergillus</taxon>
        <taxon>Aspergillus subgen. Circumdati</taxon>
    </lineage>
</organism>
<proteinExistence type="predicted"/>
<comment type="subcellular location">
    <subcellularLocation>
        <location evidence="1">Nucleus</location>
    </subcellularLocation>
</comment>
<dbReference type="GO" id="GO:0003700">
    <property type="term" value="F:DNA-binding transcription factor activity"/>
    <property type="evidence" value="ECO:0007669"/>
    <property type="project" value="InterPro"/>
</dbReference>
<dbReference type="OrthoDB" id="3587354at2759"/>
<protein>
    <recommendedName>
        <fullName evidence="9">Transcription factor domain-containing protein</fullName>
    </recommendedName>
</protein>
<accession>A0A319E9H4</accession>
<keyword evidence="3" id="KW-0238">DNA-binding</keyword>
<dbReference type="AlphaFoldDB" id="A0A319E9H4"/>
<feature type="region of interest" description="Disordered" evidence="5">
    <location>
        <begin position="36"/>
        <end position="86"/>
    </location>
</feature>
<feature type="non-terminal residue" evidence="7">
    <location>
        <position position="548"/>
    </location>
</feature>
<dbReference type="GO" id="GO:0005634">
    <property type="term" value="C:nucleus"/>
    <property type="evidence" value="ECO:0007669"/>
    <property type="project" value="UniProtKB-SubCell"/>
</dbReference>
<keyword evidence="4" id="KW-0539">Nucleus</keyword>